<name>A0A7X4H2H5_9BURK</name>
<dbReference type="Gene3D" id="2.60.200.60">
    <property type="match status" value="1"/>
</dbReference>
<sequence>MALPLVRLGDLTSHGGTVITASATHLASGIGIARVGDKITCPLPGHGVNMIVEGAPTYLIGGRMVALHGHHCACGCTLISSLVTATHG</sequence>
<reference evidence="1 2" key="1">
    <citation type="submission" date="2019-12" db="EMBL/GenBank/DDBJ databases">
        <title>Novel species isolated from a subtropical stream in China.</title>
        <authorList>
            <person name="Lu H."/>
        </authorList>
    </citation>
    <scope>NUCLEOTIDE SEQUENCE [LARGE SCALE GENOMIC DNA]</scope>
    <source>
        <strain evidence="1 2">FT134W</strain>
    </source>
</reference>
<comment type="caution">
    <text evidence="1">The sequence shown here is derived from an EMBL/GenBank/DDBJ whole genome shotgun (WGS) entry which is preliminary data.</text>
</comment>
<organism evidence="1 2">
    <name type="scientific">Duganella margarita</name>
    <dbReference type="NCBI Taxonomy" id="2692170"/>
    <lineage>
        <taxon>Bacteria</taxon>
        <taxon>Pseudomonadati</taxon>
        <taxon>Pseudomonadota</taxon>
        <taxon>Betaproteobacteria</taxon>
        <taxon>Burkholderiales</taxon>
        <taxon>Oxalobacteraceae</taxon>
        <taxon>Telluria group</taxon>
        <taxon>Duganella</taxon>
    </lineage>
</organism>
<accession>A0A7X4H2H5</accession>
<protein>
    <submittedName>
        <fullName evidence="1">PAAR domain-containing protein</fullName>
    </submittedName>
</protein>
<evidence type="ECO:0000313" key="2">
    <source>
        <dbReference type="Proteomes" id="UP000469734"/>
    </source>
</evidence>
<dbReference type="Proteomes" id="UP000469734">
    <property type="component" value="Unassembled WGS sequence"/>
</dbReference>
<dbReference type="CDD" id="cd14744">
    <property type="entry name" value="PAAR_CT_2"/>
    <property type="match status" value="1"/>
</dbReference>
<dbReference type="AlphaFoldDB" id="A0A7X4H2H5"/>
<dbReference type="EMBL" id="WWCR01000012">
    <property type="protein sequence ID" value="MYM73112.1"/>
    <property type="molecule type" value="Genomic_DNA"/>
</dbReference>
<dbReference type="RefSeq" id="WP_161050393.1">
    <property type="nucleotide sequence ID" value="NZ_WWCR01000012.1"/>
</dbReference>
<proteinExistence type="predicted"/>
<dbReference type="Pfam" id="PF05488">
    <property type="entry name" value="PAAR_motif"/>
    <property type="match status" value="1"/>
</dbReference>
<dbReference type="InterPro" id="IPR008727">
    <property type="entry name" value="PAAR_motif"/>
</dbReference>
<gene>
    <name evidence="1" type="ORF">GTP56_13025</name>
</gene>
<evidence type="ECO:0000313" key="1">
    <source>
        <dbReference type="EMBL" id="MYM73112.1"/>
    </source>
</evidence>